<keyword evidence="3" id="KW-1133">Transmembrane helix</keyword>
<dbReference type="Proteomes" id="UP001181355">
    <property type="component" value="Chromosome"/>
</dbReference>
<protein>
    <submittedName>
        <fullName evidence="4">DUF4407 domain-containing protein</fullName>
    </submittedName>
</protein>
<keyword evidence="1" id="KW-0175">Coiled coil</keyword>
<dbReference type="InterPro" id="IPR025519">
    <property type="entry name" value="DUF4407"/>
</dbReference>
<dbReference type="Pfam" id="PF14362">
    <property type="entry name" value="DUF4407"/>
    <property type="match status" value="1"/>
</dbReference>
<evidence type="ECO:0000256" key="2">
    <source>
        <dbReference type="SAM" id="MobiDB-lite"/>
    </source>
</evidence>
<evidence type="ECO:0000256" key="1">
    <source>
        <dbReference type="SAM" id="Coils"/>
    </source>
</evidence>
<proteinExistence type="predicted"/>
<keyword evidence="5" id="KW-1185">Reference proteome</keyword>
<name>A0ABY9RR78_9BURK</name>
<feature type="transmembrane region" description="Helical" evidence="3">
    <location>
        <begin position="183"/>
        <end position="202"/>
    </location>
</feature>
<accession>A0ABY9RR78</accession>
<sequence length="571" mass="65429">MQSADSQRSSFTQDDDQSELVSAQHSDQGFDGKRAAHSDSQTQSQNQKHFRAHAMPNGENLNGLKSSKPLIERLRQASLRFLALSAAIDFEVLERVGEHGNQGGNRVFMRGRFKYYGLGSLVIFFAVFAGYGMGHMLSTMANMSWLGASIAGVVWAVFQWCLERQILISIQHDAVWWQKIFGITWRSALALMSASVMVYPFFVETNRAEIDVKIGQITQRRLQDAKEVTASIADLPRLEQESQAHAINLTRLEKAMSSDAPDIASFQIRAKQCWLRQQKTDATLARQQRGLSLLRERPGVDLVLDARIQALEDQREQAKEQCRQAESAIAKRNADWRQLKSKEHAQVAEQQRLTLEETKLAQSKRDQLFDEQEKRVQASAHSGFAADFYAVARLMEEDPYRRFQMMWWMLWFLAIEMVAILVKFGTKTDVDLYLSLAEKALVNNIEADFKAKQMQLTTQHLREQVQTEAEHAYWNGPALEIHSQRVQEQEMQRMQKEDECATMQRDCHRSVQMLEAALHEWEALEVLKRRATHRANEEQDSQQVQTLRHLCTVAEADLVKRLQTHLNGVVG</sequence>
<feature type="coiled-coil region" evidence="1">
    <location>
        <begin position="479"/>
        <end position="506"/>
    </location>
</feature>
<evidence type="ECO:0000313" key="5">
    <source>
        <dbReference type="Proteomes" id="UP001181355"/>
    </source>
</evidence>
<keyword evidence="3" id="KW-0472">Membrane</keyword>
<feature type="coiled-coil region" evidence="1">
    <location>
        <begin position="301"/>
        <end position="335"/>
    </location>
</feature>
<feature type="transmembrane region" description="Helical" evidence="3">
    <location>
        <begin position="405"/>
        <end position="424"/>
    </location>
</feature>
<evidence type="ECO:0000256" key="3">
    <source>
        <dbReference type="SAM" id="Phobius"/>
    </source>
</evidence>
<dbReference type="RefSeq" id="WP_309483922.1">
    <property type="nucleotide sequence ID" value="NZ_CP133720.1"/>
</dbReference>
<feature type="compositionally biased region" description="Basic and acidic residues" evidence="2">
    <location>
        <begin position="28"/>
        <end position="37"/>
    </location>
</feature>
<feature type="compositionally biased region" description="Polar residues" evidence="2">
    <location>
        <begin position="38"/>
        <end position="47"/>
    </location>
</feature>
<feature type="transmembrane region" description="Helical" evidence="3">
    <location>
        <begin position="115"/>
        <end position="137"/>
    </location>
</feature>
<evidence type="ECO:0000313" key="4">
    <source>
        <dbReference type="EMBL" id="WMW82451.1"/>
    </source>
</evidence>
<organism evidence="4 5">
    <name type="scientific">Undibacterium cyanobacteriorum</name>
    <dbReference type="NCBI Taxonomy" id="3073561"/>
    <lineage>
        <taxon>Bacteria</taxon>
        <taxon>Pseudomonadati</taxon>
        <taxon>Pseudomonadota</taxon>
        <taxon>Betaproteobacteria</taxon>
        <taxon>Burkholderiales</taxon>
        <taxon>Oxalobacteraceae</taxon>
        <taxon>Undibacterium</taxon>
    </lineage>
</organism>
<feature type="region of interest" description="Disordered" evidence="2">
    <location>
        <begin position="1"/>
        <end position="62"/>
    </location>
</feature>
<feature type="compositionally biased region" description="Polar residues" evidence="2">
    <location>
        <begin position="1"/>
        <end position="12"/>
    </location>
</feature>
<dbReference type="EMBL" id="CP133720">
    <property type="protein sequence ID" value="WMW82451.1"/>
    <property type="molecule type" value="Genomic_DNA"/>
</dbReference>
<reference evidence="4" key="1">
    <citation type="submission" date="2023-09" db="EMBL/GenBank/DDBJ databases">
        <title>Undibacterium sp. 20NA77.5 isolated from freshwater.</title>
        <authorList>
            <person name="Le V."/>
            <person name="Ko S.-R."/>
            <person name="Ahn C.-Y."/>
            <person name="Oh H.-M."/>
        </authorList>
    </citation>
    <scope>NUCLEOTIDE SEQUENCE</scope>
    <source>
        <strain evidence="4">20NA77.5</strain>
    </source>
</reference>
<keyword evidence="3" id="KW-0812">Transmembrane</keyword>
<gene>
    <name evidence="4" type="ORF">RF679_09275</name>
</gene>